<dbReference type="GO" id="GO:0005524">
    <property type="term" value="F:ATP binding"/>
    <property type="evidence" value="ECO:0007669"/>
    <property type="project" value="InterPro"/>
</dbReference>
<sequence length="200" mass="22932">MDGRRVFIKVDGTYGESASREASLIGQFDNRHFPNLIAYEANGPLSFVLLEWIEGIPLETILKHRTQLTNAQKENLLRQLVSILKALHHSEIIHRDIRPANIMIDMLEEKWRMVLFDFAFSIRKGSNPWPELGFLTPRVDLLRDLGGAEYKPDALFWDDAYSVCQVASKIDAACERSFPEIWDQMKSLIGKLTHDGSFKT</sequence>
<dbReference type="EMBL" id="JACJVO010000064">
    <property type="protein sequence ID" value="MBB6735971.1"/>
    <property type="molecule type" value="Genomic_DNA"/>
</dbReference>
<dbReference type="Proteomes" id="UP000564644">
    <property type="component" value="Unassembled WGS sequence"/>
</dbReference>
<gene>
    <name evidence="2" type="ORF">H7C18_34200</name>
</gene>
<dbReference type="InterPro" id="IPR000719">
    <property type="entry name" value="Prot_kinase_dom"/>
</dbReference>
<feature type="domain" description="Protein kinase" evidence="1">
    <location>
        <begin position="1"/>
        <end position="200"/>
    </location>
</feature>
<dbReference type="PANTHER" id="PTHR24362">
    <property type="entry name" value="SERINE/THREONINE-PROTEIN KINASE NEK"/>
    <property type="match status" value="1"/>
</dbReference>
<protein>
    <submittedName>
        <fullName evidence="2">Protein kinase</fullName>
    </submittedName>
</protein>
<dbReference type="RefSeq" id="WP_185133615.1">
    <property type="nucleotide sequence ID" value="NZ_JACJVO010000064.1"/>
</dbReference>
<keyword evidence="2" id="KW-0418">Kinase</keyword>
<accession>A0A7X0SU05</accession>
<dbReference type="PROSITE" id="PS00109">
    <property type="entry name" value="PROTEIN_KINASE_TYR"/>
    <property type="match status" value="1"/>
</dbReference>
<keyword evidence="2" id="KW-0808">Transferase</keyword>
<keyword evidence="3" id="KW-1185">Reference proteome</keyword>
<dbReference type="Gene3D" id="1.10.510.10">
    <property type="entry name" value="Transferase(Phosphotransferase) domain 1"/>
    <property type="match status" value="1"/>
</dbReference>
<dbReference type="InterPro" id="IPR008266">
    <property type="entry name" value="Tyr_kinase_AS"/>
</dbReference>
<reference evidence="2 3" key="1">
    <citation type="submission" date="2020-08" db="EMBL/GenBank/DDBJ databases">
        <title>Cohnella phylogeny.</title>
        <authorList>
            <person name="Dunlap C."/>
        </authorList>
    </citation>
    <scope>NUCLEOTIDE SEQUENCE [LARGE SCALE GENOMIC DNA]</scope>
    <source>
        <strain evidence="2 3">CBP 2801</strain>
    </source>
</reference>
<dbReference type="GO" id="GO:0004672">
    <property type="term" value="F:protein kinase activity"/>
    <property type="evidence" value="ECO:0007669"/>
    <property type="project" value="InterPro"/>
</dbReference>
<organism evidence="2 3">
    <name type="scientific">Cohnella zeiphila</name>
    <dbReference type="NCBI Taxonomy" id="2761120"/>
    <lineage>
        <taxon>Bacteria</taxon>
        <taxon>Bacillati</taxon>
        <taxon>Bacillota</taxon>
        <taxon>Bacilli</taxon>
        <taxon>Bacillales</taxon>
        <taxon>Paenibacillaceae</taxon>
        <taxon>Cohnella</taxon>
    </lineage>
</organism>
<dbReference type="AlphaFoldDB" id="A0A7X0SU05"/>
<dbReference type="SUPFAM" id="SSF56112">
    <property type="entry name" value="Protein kinase-like (PK-like)"/>
    <property type="match status" value="1"/>
</dbReference>
<dbReference type="PANTHER" id="PTHR24362:SF309">
    <property type="entry name" value="PROTEIN KINASE DOMAIN-CONTAINING PROTEIN"/>
    <property type="match status" value="1"/>
</dbReference>
<dbReference type="PROSITE" id="PS50011">
    <property type="entry name" value="PROTEIN_KINASE_DOM"/>
    <property type="match status" value="1"/>
</dbReference>
<dbReference type="SMART" id="SM00220">
    <property type="entry name" value="S_TKc"/>
    <property type="match status" value="1"/>
</dbReference>
<proteinExistence type="predicted"/>
<dbReference type="Pfam" id="PF00069">
    <property type="entry name" value="Pkinase"/>
    <property type="match status" value="1"/>
</dbReference>
<evidence type="ECO:0000313" key="2">
    <source>
        <dbReference type="EMBL" id="MBB6735971.1"/>
    </source>
</evidence>
<comment type="caution">
    <text evidence="2">The sequence shown here is derived from an EMBL/GenBank/DDBJ whole genome shotgun (WGS) entry which is preliminary data.</text>
</comment>
<evidence type="ECO:0000259" key="1">
    <source>
        <dbReference type="PROSITE" id="PS50011"/>
    </source>
</evidence>
<dbReference type="InterPro" id="IPR011009">
    <property type="entry name" value="Kinase-like_dom_sf"/>
</dbReference>
<name>A0A7X0SU05_9BACL</name>
<evidence type="ECO:0000313" key="3">
    <source>
        <dbReference type="Proteomes" id="UP000564644"/>
    </source>
</evidence>